<evidence type="ECO:0008006" key="3">
    <source>
        <dbReference type="Google" id="ProtNLM"/>
    </source>
</evidence>
<dbReference type="Proteomes" id="UP001200145">
    <property type="component" value="Unassembled WGS sequence"/>
</dbReference>
<sequence>MKISCIFRKKDREFLWAINEKKGKKDIDVFSKLLEDFTNTEYLYEFFKKNQDLLNTPFWEGITIDKAIEKVLDEIYSIELELYSIVNQLPGYQHSSLSDVFVPLHENIYSLNFTNENFRKGKANVLKPMIRLYAIELEDGIFIITGGAIKLSQKMDGPNFEYEINKLNSLKKFLKQENIIDKDSLIDYLNNQ</sequence>
<organism evidence="1 2">
    <name type="scientific">Flavihumibacter fluminis</name>
    <dbReference type="NCBI Taxonomy" id="2909236"/>
    <lineage>
        <taxon>Bacteria</taxon>
        <taxon>Pseudomonadati</taxon>
        <taxon>Bacteroidota</taxon>
        <taxon>Chitinophagia</taxon>
        <taxon>Chitinophagales</taxon>
        <taxon>Chitinophagaceae</taxon>
        <taxon>Flavihumibacter</taxon>
    </lineage>
</organism>
<proteinExistence type="predicted"/>
<gene>
    <name evidence="1" type="ORF">L0U88_10985</name>
</gene>
<evidence type="ECO:0000313" key="1">
    <source>
        <dbReference type="EMBL" id="MCF1715149.1"/>
    </source>
</evidence>
<keyword evidence="2" id="KW-1185">Reference proteome</keyword>
<name>A0ABS9BJY4_9BACT</name>
<dbReference type="EMBL" id="JAKEVY010000002">
    <property type="protein sequence ID" value="MCF1715149.1"/>
    <property type="molecule type" value="Genomic_DNA"/>
</dbReference>
<evidence type="ECO:0000313" key="2">
    <source>
        <dbReference type="Proteomes" id="UP001200145"/>
    </source>
</evidence>
<accession>A0ABS9BJY4</accession>
<reference evidence="1 2" key="1">
    <citation type="submission" date="2022-01" db="EMBL/GenBank/DDBJ databases">
        <title>Flavihumibacter sp. nov., isolated from sediment of a river.</title>
        <authorList>
            <person name="Liu H."/>
        </authorList>
    </citation>
    <scope>NUCLEOTIDE SEQUENCE [LARGE SCALE GENOMIC DNA]</scope>
    <source>
        <strain evidence="1 2">RY-1</strain>
    </source>
</reference>
<dbReference type="RefSeq" id="WP_234866098.1">
    <property type="nucleotide sequence ID" value="NZ_JAKEVY010000002.1"/>
</dbReference>
<protein>
    <recommendedName>
        <fullName evidence="3">Immunity protein 19 of polymorphic toxin system</fullName>
    </recommendedName>
</protein>
<comment type="caution">
    <text evidence="1">The sequence shown here is derived from an EMBL/GenBank/DDBJ whole genome shotgun (WGS) entry which is preliminary data.</text>
</comment>